<sequence>MNDEKIDNTENLQQKEYIEKEKAFYSAMVSAWINTRIERDKQLLTLSVTAIGVLVTLLRTIGVSNFTQLLLFSFALLSFLITVISIIYILDRNALHIEKILNENQTQDGILMIVDKIAGFSFSIGIILVVIIGINSAILNLSEKKTSMSQEQHLNKQHQQQGEKHSMAGVSKLRPQPPKAPEQPCKPPEKPTQNQGSQNSSGK</sequence>
<keyword evidence="2" id="KW-0472">Membrane</keyword>
<reference evidence="3 4" key="1">
    <citation type="journal article" date="2020" name="ISME J.">
        <title>Comparative genomics reveals insights into cyanobacterial evolution and habitat adaptation.</title>
        <authorList>
            <person name="Chen M.Y."/>
            <person name="Teng W.K."/>
            <person name="Zhao L."/>
            <person name="Hu C.X."/>
            <person name="Zhou Y.K."/>
            <person name="Han B.P."/>
            <person name="Song L.R."/>
            <person name="Shu W.S."/>
        </authorList>
    </citation>
    <scope>NUCLEOTIDE SEQUENCE [LARGE SCALE GENOMIC DNA]</scope>
    <source>
        <strain evidence="3 4">FACHB-1249</strain>
    </source>
</reference>
<feature type="compositionally biased region" description="Pro residues" evidence="1">
    <location>
        <begin position="175"/>
        <end position="186"/>
    </location>
</feature>
<evidence type="ECO:0000256" key="1">
    <source>
        <dbReference type="SAM" id="MobiDB-lite"/>
    </source>
</evidence>
<name>A0ABR8IPB1_APHFL</name>
<keyword evidence="4" id="KW-1185">Reference proteome</keyword>
<dbReference type="GeneID" id="78218715"/>
<evidence type="ECO:0000313" key="4">
    <source>
        <dbReference type="Proteomes" id="UP000660270"/>
    </source>
</evidence>
<gene>
    <name evidence="3" type="ORF">H6G43_01365</name>
</gene>
<evidence type="ECO:0000256" key="2">
    <source>
        <dbReference type="SAM" id="Phobius"/>
    </source>
</evidence>
<feature type="region of interest" description="Disordered" evidence="1">
    <location>
        <begin position="149"/>
        <end position="203"/>
    </location>
</feature>
<feature type="compositionally biased region" description="Polar residues" evidence="1">
    <location>
        <begin position="192"/>
        <end position="203"/>
    </location>
</feature>
<feature type="transmembrane region" description="Helical" evidence="2">
    <location>
        <begin position="117"/>
        <end position="139"/>
    </location>
</feature>
<evidence type="ECO:0000313" key="3">
    <source>
        <dbReference type="EMBL" id="MBD2683913.1"/>
    </source>
</evidence>
<feature type="transmembrane region" description="Helical" evidence="2">
    <location>
        <begin position="69"/>
        <end position="90"/>
    </location>
</feature>
<keyword evidence="2" id="KW-0812">Transmembrane</keyword>
<dbReference type="RefSeq" id="WP_190386807.1">
    <property type="nucleotide sequence ID" value="NZ_JACJTM010000001.1"/>
</dbReference>
<dbReference type="EMBL" id="JACJTM010000001">
    <property type="protein sequence ID" value="MBD2683913.1"/>
    <property type="molecule type" value="Genomic_DNA"/>
</dbReference>
<protein>
    <submittedName>
        <fullName evidence="3">Uncharacterized protein</fullName>
    </submittedName>
</protein>
<accession>A0ABR8IPB1</accession>
<comment type="caution">
    <text evidence="3">The sequence shown here is derived from an EMBL/GenBank/DDBJ whole genome shotgun (WGS) entry which is preliminary data.</text>
</comment>
<keyword evidence="2" id="KW-1133">Transmembrane helix</keyword>
<proteinExistence type="predicted"/>
<feature type="transmembrane region" description="Helical" evidence="2">
    <location>
        <begin position="43"/>
        <end position="63"/>
    </location>
</feature>
<dbReference type="Proteomes" id="UP000660270">
    <property type="component" value="Unassembled WGS sequence"/>
</dbReference>
<organism evidence="3 4">
    <name type="scientific">Aphanizomenon flos-aquae FACHB-1249</name>
    <dbReference type="NCBI Taxonomy" id="2692889"/>
    <lineage>
        <taxon>Bacteria</taxon>
        <taxon>Bacillati</taxon>
        <taxon>Cyanobacteriota</taxon>
        <taxon>Cyanophyceae</taxon>
        <taxon>Nostocales</taxon>
        <taxon>Aphanizomenonaceae</taxon>
        <taxon>Aphanizomenon</taxon>
    </lineage>
</organism>